<evidence type="ECO:0000313" key="2">
    <source>
        <dbReference type="EMBL" id="ORY09329.1"/>
    </source>
</evidence>
<dbReference type="EMBL" id="MCFA01000088">
    <property type="protein sequence ID" value="ORY09329.1"/>
    <property type="molecule type" value="Genomic_DNA"/>
</dbReference>
<evidence type="ECO:0000313" key="3">
    <source>
        <dbReference type="Proteomes" id="UP000193144"/>
    </source>
</evidence>
<accession>A0A1Y1ZGJ5</accession>
<name>A0A1Y1ZGJ5_9PLEO</name>
<feature type="region of interest" description="Disordered" evidence="1">
    <location>
        <begin position="121"/>
        <end position="140"/>
    </location>
</feature>
<sequence>MTMWEEKMGVGLCVAQKAGWNPGDAVKARRARSLAIRGQDDVNEGVGVGLFKSSWICSYYDVTLLPTAICGPRASGGVENGGRKVTNLLTPVEVSRARHQYRSGDRCDEEKIQQRIMRAAEGGRRGCGRSDDSGSDLQAPRGLRVAFGG</sequence>
<comment type="caution">
    <text evidence="2">The sequence shown here is derived from an EMBL/GenBank/DDBJ whole genome shotgun (WGS) entry which is preliminary data.</text>
</comment>
<gene>
    <name evidence="2" type="ORF">BCR34DRAFT_375174</name>
</gene>
<dbReference type="Proteomes" id="UP000193144">
    <property type="component" value="Unassembled WGS sequence"/>
</dbReference>
<organism evidence="2 3">
    <name type="scientific">Clohesyomyces aquaticus</name>
    <dbReference type="NCBI Taxonomy" id="1231657"/>
    <lineage>
        <taxon>Eukaryota</taxon>
        <taxon>Fungi</taxon>
        <taxon>Dikarya</taxon>
        <taxon>Ascomycota</taxon>
        <taxon>Pezizomycotina</taxon>
        <taxon>Dothideomycetes</taxon>
        <taxon>Pleosporomycetidae</taxon>
        <taxon>Pleosporales</taxon>
        <taxon>Lindgomycetaceae</taxon>
        <taxon>Clohesyomyces</taxon>
    </lineage>
</organism>
<proteinExistence type="predicted"/>
<keyword evidence="3" id="KW-1185">Reference proteome</keyword>
<protein>
    <submittedName>
        <fullName evidence="2">Uncharacterized protein</fullName>
    </submittedName>
</protein>
<feature type="compositionally biased region" description="Basic and acidic residues" evidence="1">
    <location>
        <begin position="121"/>
        <end position="132"/>
    </location>
</feature>
<reference evidence="2 3" key="1">
    <citation type="submission" date="2016-07" db="EMBL/GenBank/DDBJ databases">
        <title>Pervasive Adenine N6-methylation of Active Genes in Fungi.</title>
        <authorList>
            <consortium name="DOE Joint Genome Institute"/>
            <person name="Mondo S.J."/>
            <person name="Dannebaum R.O."/>
            <person name="Kuo R.C."/>
            <person name="Labutti K."/>
            <person name="Haridas S."/>
            <person name="Kuo A."/>
            <person name="Salamov A."/>
            <person name="Ahrendt S.R."/>
            <person name="Lipzen A."/>
            <person name="Sullivan W."/>
            <person name="Andreopoulos W.B."/>
            <person name="Clum A."/>
            <person name="Lindquist E."/>
            <person name="Daum C."/>
            <person name="Ramamoorthy G.K."/>
            <person name="Gryganskyi A."/>
            <person name="Culley D."/>
            <person name="Magnuson J.K."/>
            <person name="James T.Y."/>
            <person name="O'Malley M.A."/>
            <person name="Stajich J.E."/>
            <person name="Spatafora J.W."/>
            <person name="Visel A."/>
            <person name="Grigoriev I.V."/>
        </authorList>
    </citation>
    <scope>NUCLEOTIDE SEQUENCE [LARGE SCALE GENOMIC DNA]</scope>
    <source>
        <strain evidence="2 3">CBS 115471</strain>
    </source>
</reference>
<dbReference type="AlphaFoldDB" id="A0A1Y1ZGJ5"/>
<evidence type="ECO:0000256" key="1">
    <source>
        <dbReference type="SAM" id="MobiDB-lite"/>
    </source>
</evidence>